<dbReference type="PANTHER" id="PTHR31099">
    <property type="entry name" value="OS06G0165300 PROTEIN"/>
    <property type="match status" value="1"/>
</dbReference>
<reference evidence="3" key="1">
    <citation type="submission" date="2020-10" db="EMBL/GenBank/DDBJ databases">
        <authorList>
            <person name="Han B."/>
            <person name="Lu T."/>
            <person name="Zhao Q."/>
            <person name="Huang X."/>
            <person name="Zhao Y."/>
        </authorList>
    </citation>
    <scope>NUCLEOTIDE SEQUENCE</scope>
</reference>
<evidence type="ECO:0000259" key="2">
    <source>
        <dbReference type="Pfam" id="PF04195"/>
    </source>
</evidence>
<keyword evidence="4" id="KW-1185">Reference proteome</keyword>
<dbReference type="Pfam" id="PF04195">
    <property type="entry name" value="Transposase_28"/>
    <property type="match status" value="1"/>
</dbReference>
<comment type="caution">
    <text evidence="3">The sequence shown here is derived from an EMBL/GenBank/DDBJ whole genome shotgun (WGS) entry which is preliminary data.</text>
</comment>
<evidence type="ECO:0000313" key="3">
    <source>
        <dbReference type="EMBL" id="CAD6264223.1"/>
    </source>
</evidence>
<proteinExistence type="predicted"/>
<evidence type="ECO:0000256" key="1">
    <source>
        <dbReference type="SAM" id="Coils"/>
    </source>
</evidence>
<accession>A0A811QT06</accession>
<dbReference type="Proteomes" id="UP000604825">
    <property type="component" value="Unassembled WGS sequence"/>
</dbReference>
<dbReference type="OrthoDB" id="696267at2759"/>
<evidence type="ECO:0000313" key="4">
    <source>
        <dbReference type="Proteomes" id="UP000604825"/>
    </source>
</evidence>
<keyword evidence="1" id="KW-0175">Coiled coil</keyword>
<gene>
    <name evidence="3" type="ORF">NCGR_LOCUS47528</name>
</gene>
<organism evidence="3 4">
    <name type="scientific">Miscanthus lutarioriparius</name>
    <dbReference type="NCBI Taxonomy" id="422564"/>
    <lineage>
        <taxon>Eukaryota</taxon>
        <taxon>Viridiplantae</taxon>
        <taxon>Streptophyta</taxon>
        <taxon>Embryophyta</taxon>
        <taxon>Tracheophyta</taxon>
        <taxon>Spermatophyta</taxon>
        <taxon>Magnoliopsida</taxon>
        <taxon>Liliopsida</taxon>
        <taxon>Poales</taxon>
        <taxon>Poaceae</taxon>
        <taxon>PACMAD clade</taxon>
        <taxon>Panicoideae</taxon>
        <taxon>Andropogonodae</taxon>
        <taxon>Andropogoneae</taxon>
        <taxon>Saccharinae</taxon>
        <taxon>Miscanthus</taxon>
    </lineage>
</organism>
<sequence>MPAFYQKLLRHYGLAPSQLAPNAWRYMAAFVQRCKDGGVEEPLVSAFAYFFSLCAHNHGNKPLGWHHFHPCAGRQARHRLFSGSLLTKYGWRTRFFFLQPPEGMPWRCPVAWGKPRREDVGIVELTDAAIEKLKKMPCIDLQDCLRLHDPPVGALNLLQLHSPTAPPTVKPESAAASAQALARTSLHQLNVTLEAGARAPNAADEVPPPQGMGMTPCETSFDGAWGSSSSEISMPRGLWASDALYMYDAMVATEAEKARLQHTIQQAAQELAHLQGQLQQAADREQQANAAIAKFMDYMVAARAENAQLKDKHASEISKLNQEHASEVAKLQEEHHMASTAHAEKEKHAAEVAKLNQAHDAAVTWLMEEHAAEEAAANVVQDAKKDIALALFPDLDASLL</sequence>
<dbReference type="EMBL" id="CAJGYO010000012">
    <property type="protein sequence ID" value="CAD6264223.1"/>
    <property type="molecule type" value="Genomic_DNA"/>
</dbReference>
<dbReference type="PANTHER" id="PTHR31099:SF28">
    <property type="entry name" value="F5J5.12"/>
    <property type="match status" value="1"/>
</dbReference>
<feature type="domain" description="Transposase (putative) gypsy type" evidence="2">
    <location>
        <begin position="3"/>
        <end position="54"/>
    </location>
</feature>
<dbReference type="AlphaFoldDB" id="A0A811QT06"/>
<feature type="coiled-coil region" evidence="1">
    <location>
        <begin position="250"/>
        <end position="334"/>
    </location>
</feature>
<dbReference type="InterPro" id="IPR007321">
    <property type="entry name" value="Transposase_28"/>
</dbReference>
<protein>
    <recommendedName>
        <fullName evidence="2">Transposase (putative) gypsy type domain-containing protein</fullName>
    </recommendedName>
</protein>
<name>A0A811QT06_9POAL</name>